<evidence type="ECO:0000256" key="10">
    <source>
        <dbReference type="ARBA" id="ARBA00034617"/>
    </source>
</evidence>
<dbReference type="Pfam" id="PF00270">
    <property type="entry name" value="DEAD"/>
    <property type="match status" value="1"/>
</dbReference>
<comment type="catalytic activity">
    <reaction evidence="11">
        <text>ATP + H2O = ADP + phosphate + H(+)</text>
        <dbReference type="Rhea" id="RHEA:13065"/>
        <dbReference type="ChEBI" id="CHEBI:15377"/>
        <dbReference type="ChEBI" id="CHEBI:15378"/>
        <dbReference type="ChEBI" id="CHEBI:30616"/>
        <dbReference type="ChEBI" id="CHEBI:43474"/>
        <dbReference type="ChEBI" id="CHEBI:456216"/>
    </reaction>
</comment>
<dbReference type="GO" id="GO:0003677">
    <property type="term" value="F:DNA binding"/>
    <property type="evidence" value="ECO:0007669"/>
    <property type="project" value="UniProtKB-KW"/>
</dbReference>
<keyword evidence="16" id="KW-1185">Reference proteome</keyword>
<sequence>MIDLTNSQPKRSKQSMPDTPLSLDPQSFFADNDFGDDFGDDFADDFGADFFADDFGNDNFGLDDHQPSTETLFNNNQQPTETMEDDDNQSFFSVDDDIILNLESTAPSLSRPEIESRIKELSEKYNIHTNEIVEGINIKSMQELTDLRQMRNKINDEMESLKQKLNQPEPVVILDDDDDDDEQGQSNTIEVSPFFNRSAPPVPTYTTTTTNNTIPVSKIAVNSSTLSSQSAQVNHPWSRDVRKALIQTFKLTEFRPNQLEAINTTLSGEDVFVLMPTGGGKSLCYQLPAIIQGYQRQGITIVVSPLLSLMQDQVEQLVKVRGIPTGMLNGTISESVKRWVFNDLMQATPTMSLLYITPELLDLSGQLKSTLRSLHQRNKLARFVIDEAHCVSQWGHDFRPSYKLLGGLKDMYPNVPLIALTATANEPVQKDVLNNLQMRNCRAGRDGLPAICRLYFSFSDTRTHHFLIDKGDGDFHQKKRLRENLTTMTKYCDNETDCRRKQIMGYFGERFEASRCNKMCDNCVRNQYTPSVFKDMSQDAIVVLGLVEQLGDDFVTMPQLTDIYRGAKQKRIMERGHDNLQGYGRGRNATKTDVDRLLRALVNEHALRVVVKTSRATSYPISEVHLGEKAQAVINGSAKITISFHANAPTYNSPSFNNTGFVSAGSMVSRAAIMPRPANGSTPNRRVLPSAARPTITPTRPITTTAKKLPLTKREVLMVTTLREDIYDKWGEPFLAVSVKYDQLKRRLLSQN</sequence>
<feature type="region of interest" description="Disordered" evidence="13">
    <location>
        <begin position="1"/>
        <end position="26"/>
    </location>
</feature>
<keyword evidence="6 11" id="KW-0067">ATP-binding</keyword>
<evidence type="ECO:0000256" key="8">
    <source>
        <dbReference type="ARBA" id="ARBA00023235"/>
    </source>
</evidence>
<comment type="subcellular location">
    <subcellularLocation>
        <location evidence="1 11">Nucleus</location>
    </subcellularLocation>
</comment>
<dbReference type="GO" id="GO:0005524">
    <property type="term" value="F:ATP binding"/>
    <property type="evidence" value="ECO:0007669"/>
    <property type="project" value="UniProtKB-KW"/>
</dbReference>
<accession>A0A8H7SXD2</accession>
<dbReference type="Proteomes" id="UP000613177">
    <property type="component" value="Unassembled WGS sequence"/>
</dbReference>
<evidence type="ECO:0000256" key="5">
    <source>
        <dbReference type="ARBA" id="ARBA00022806"/>
    </source>
</evidence>
<dbReference type="SMART" id="SM00487">
    <property type="entry name" value="DEXDc"/>
    <property type="match status" value="1"/>
</dbReference>
<dbReference type="Pfam" id="PF09382">
    <property type="entry name" value="RQC"/>
    <property type="match status" value="1"/>
</dbReference>
<keyword evidence="12" id="KW-0175">Coiled coil</keyword>
<dbReference type="Pfam" id="PF16124">
    <property type="entry name" value="RecQ_Zn_bind"/>
    <property type="match status" value="1"/>
</dbReference>
<dbReference type="GO" id="GO:0016787">
    <property type="term" value="F:hydrolase activity"/>
    <property type="evidence" value="ECO:0007669"/>
    <property type="project" value="UniProtKB-KW"/>
</dbReference>
<dbReference type="GO" id="GO:0005737">
    <property type="term" value="C:cytoplasm"/>
    <property type="evidence" value="ECO:0007669"/>
    <property type="project" value="TreeGrafter"/>
</dbReference>
<dbReference type="PANTHER" id="PTHR13710">
    <property type="entry name" value="DNA HELICASE RECQ FAMILY MEMBER"/>
    <property type="match status" value="1"/>
</dbReference>
<keyword evidence="3 11" id="KW-0547">Nucleotide-binding</keyword>
<dbReference type="EC" id="5.6.2.4" evidence="11"/>
<evidence type="ECO:0000313" key="15">
    <source>
        <dbReference type="EMBL" id="KAG2236190.1"/>
    </source>
</evidence>
<comment type="caution">
    <text evidence="15">The sequence shown here is derived from an EMBL/GenBank/DDBJ whole genome shotgun (WGS) entry which is preliminary data.</text>
</comment>
<dbReference type="InterPro" id="IPR002464">
    <property type="entry name" value="DNA/RNA_helicase_DEAH_CS"/>
</dbReference>
<dbReference type="GO" id="GO:0000724">
    <property type="term" value="P:double-strand break repair via homologous recombination"/>
    <property type="evidence" value="ECO:0007669"/>
    <property type="project" value="TreeGrafter"/>
</dbReference>
<keyword evidence="7" id="KW-0238">DNA-binding</keyword>
<gene>
    <name evidence="15" type="ORF">INT48_003809</name>
</gene>
<feature type="domain" description="Helicase ATP-binding" evidence="14">
    <location>
        <begin position="262"/>
        <end position="442"/>
    </location>
</feature>
<dbReference type="GO" id="GO:0005694">
    <property type="term" value="C:chromosome"/>
    <property type="evidence" value="ECO:0007669"/>
    <property type="project" value="TreeGrafter"/>
</dbReference>
<dbReference type="FunFam" id="3.40.50.300:FF:000296">
    <property type="entry name" value="ATP-dependent DNA helicase RecQ"/>
    <property type="match status" value="1"/>
</dbReference>
<evidence type="ECO:0000256" key="13">
    <source>
        <dbReference type="SAM" id="MobiDB-lite"/>
    </source>
</evidence>
<dbReference type="InterPro" id="IPR018982">
    <property type="entry name" value="RQC_domain"/>
</dbReference>
<dbReference type="SUPFAM" id="SSF46785">
    <property type="entry name" value="Winged helix' DNA-binding domain"/>
    <property type="match status" value="1"/>
</dbReference>
<evidence type="ECO:0000313" key="16">
    <source>
        <dbReference type="Proteomes" id="UP000613177"/>
    </source>
</evidence>
<evidence type="ECO:0000256" key="4">
    <source>
        <dbReference type="ARBA" id="ARBA00022801"/>
    </source>
</evidence>
<dbReference type="AlphaFoldDB" id="A0A8H7SXD2"/>
<dbReference type="InterPro" id="IPR032284">
    <property type="entry name" value="RecQ_Zn-bd"/>
</dbReference>
<dbReference type="InterPro" id="IPR004589">
    <property type="entry name" value="DNA_helicase_ATP-dep_RecQ"/>
</dbReference>
<proteinExistence type="inferred from homology"/>
<evidence type="ECO:0000256" key="7">
    <source>
        <dbReference type="ARBA" id="ARBA00023125"/>
    </source>
</evidence>
<dbReference type="PROSITE" id="PS51192">
    <property type="entry name" value="HELICASE_ATP_BIND_1"/>
    <property type="match status" value="1"/>
</dbReference>
<reference evidence="15" key="1">
    <citation type="submission" date="2021-01" db="EMBL/GenBank/DDBJ databases">
        <title>Metabolic potential, ecology and presence of endohyphal bacteria is reflected in genomic diversity of Mucoromycotina.</title>
        <authorList>
            <person name="Muszewska A."/>
            <person name="Okrasinska A."/>
            <person name="Steczkiewicz K."/>
            <person name="Drgas O."/>
            <person name="Orlowska M."/>
            <person name="Perlinska-Lenart U."/>
            <person name="Aleksandrzak-Piekarczyk T."/>
            <person name="Szatraj K."/>
            <person name="Zielenkiewicz U."/>
            <person name="Pilsyk S."/>
            <person name="Malc E."/>
            <person name="Mieczkowski P."/>
            <person name="Kruszewska J.S."/>
            <person name="Biernat P."/>
            <person name="Pawlowska J."/>
        </authorList>
    </citation>
    <scope>NUCLEOTIDE SEQUENCE</scope>
    <source>
        <strain evidence="15">WA0000018081</strain>
    </source>
</reference>
<dbReference type="Gene3D" id="1.10.10.10">
    <property type="entry name" value="Winged helix-like DNA-binding domain superfamily/Winged helix DNA-binding domain"/>
    <property type="match status" value="1"/>
</dbReference>
<dbReference type="PANTHER" id="PTHR13710:SF153">
    <property type="entry name" value="RECQ-LIKE DNA HELICASE BLM"/>
    <property type="match status" value="1"/>
</dbReference>
<keyword evidence="9 11" id="KW-0539">Nucleus</keyword>
<evidence type="ECO:0000256" key="9">
    <source>
        <dbReference type="ARBA" id="ARBA00023242"/>
    </source>
</evidence>
<dbReference type="InterPro" id="IPR036390">
    <property type="entry name" value="WH_DNA-bd_sf"/>
</dbReference>
<evidence type="ECO:0000256" key="3">
    <source>
        <dbReference type="ARBA" id="ARBA00022741"/>
    </source>
</evidence>
<dbReference type="EMBL" id="JAEPRE010000021">
    <property type="protein sequence ID" value="KAG2236190.1"/>
    <property type="molecule type" value="Genomic_DNA"/>
</dbReference>
<dbReference type="NCBIfam" id="TIGR00614">
    <property type="entry name" value="recQ_fam"/>
    <property type="match status" value="1"/>
</dbReference>
<dbReference type="InterPro" id="IPR036388">
    <property type="entry name" value="WH-like_DNA-bd_sf"/>
</dbReference>
<dbReference type="SUPFAM" id="SSF52540">
    <property type="entry name" value="P-loop containing nucleoside triphosphate hydrolases"/>
    <property type="match status" value="2"/>
</dbReference>
<keyword evidence="5 11" id="KW-0347">Helicase</keyword>
<evidence type="ECO:0000256" key="2">
    <source>
        <dbReference type="ARBA" id="ARBA00005446"/>
    </source>
</evidence>
<comment type="catalytic activity">
    <reaction evidence="10 11">
        <text>Couples ATP hydrolysis with the unwinding of duplex DNA by translocating in the 3'-5' direction.</text>
        <dbReference type="EC" id="5.6.2.4"/>
    </reaction>
</comment>
<dbReference type="Gene3D" id="3.40.50.300">
    <property type="entry name" value="P-loop containing nucleotide triphosphate hydrolases"/>
    <property type="match status" value="1"/>
</dbReference>
<keyword evidence="4 11" id="KW-0378">Hydrolase</keyword>
<evidence type="ECO:0000256" key="1">
    <source>
        <dbReference type="ARBA" id="ARBA00004123"/>
    </source>
</evidence>
<dbReference type="PROSITE" id="PS00690">
    <property type="entry name" value="DEAH_ATP_HELICASE"/>
    <property type="match status" value="1"/>
</dbReference>
<dbReference type="GO" id="GO:0006260">
    <property type="term" value="P:DNA replication"/>
    <property type="evidence" value="ECO:0007669"/>
    <property type="project" value="InterPro"/>
</dbReference>
<dbReference type="SMART" id="SM00956">
    <property type="entry name" value="RQC"/>
    <property type="match status" value="1"/>
</dbReference>
<protein>
    <recommendedName>
        <fullName evidence="11">ATP-dependent DNA helicase</fullName>
        <ecNumber evidence="11">5.6.2.4</ecNumber>
    </recommendedName>
</protein>
<comment type="similarity">
    <text evidence="2 11">Belongs to the helicase family. RecQ subfamily.</text>
</comment>
<evidence type="ECO:0000256" key="6">
    <source>
        <dbReference type="ARBA" id="ARBA00022840"/>
    </source>
</evidence>
<dbReference type="InterPro" id="IPR011545">
    <property type="entry name" value="DEAD/DEAH_box_helicase_dom"/>
</dbReference>
<dbReference type="InterPro" id="IPR014001">
    <property type="entry name" value="Helicase_ATP-bd"/>
</dbReference>
<evidence type="ECO:0000259" key="14">
    <source>
        <dbReference type="PROSITE" id="PS51192"/>
    </source>
</evidence>
<organism evidence="15 16">
    <name type="scientific">Thamnidium elegans</name>
    <dbReference type="NCBI Taxonomy" id="101142"/>
    <lineage>
        <taxon>Eukaryota</taxon>
        <taxon>Fungi</taxon>
        <taxon>Fungi incertae sedis</taxon>
        <taxon>Mucoromycota</taxon>
        <taxon>Mucoromycotina</taxon>
        <taxon>Mucoromycetes</taxon>
        <taxon>Mucorales</taxon>
        <taxon>Mucorineae</taxon>
        <taxon>Mucoraceae</taxon>
        <taxon>Thamnidium</taxon>
    </lineage>
</organism>
<dbReference type="InterPro" id="IPR027417">
    <property type="entry name" value="P-loop_NTPase"/>
</dbReference>
<name>A0A8H7SXD2_9FUNG</name>
<evidence type="ECO:0000256" key="12">
    <source>
        <dbReference type="SAM" id="Coils"/>
    </source>
</evidence>
<feature type="compositionally biased region" description="Polar residues" evidence="13">
    <location>
        <begin position="1"/>
        <end position="17"/>
    </location>
</feature>
<feature type="coiled-coil region" evidence="12">
    <location>
        <begin position="111"/>
        <end position="167"/>
    </location>
</feature>
<dbReference type="CDD" id="cd17920">
    <property type="entry name" value="DEXHc_RecQ"/>
    <property type="match status" value="1"/>
</dbReference>
<evidence type="ECO:0000256" key="11">
    <source>
        <dbReference type="RuleBase" id="RU364117"/>
    </source>
</evidence>
<dbReference type="GO" id="GO:0005634">
    <property type="term" value="C:nucleus"/>
    <property type="evidence" value="ECO:0007669"/>
    <property type="project" value="UniProtKB-SubCell"/>
</dbReference>
<keyword evidence="8" id="KW-0413">Isomerase</keyword>
<dbReference type="GO" id="GO:0043138">
    <property type="term" value="F:3'-5' DNA helicase activity"/>
    <property type="evidence" value="ECO:0007669"/>
    <property type="project" value="UniProtKB-EC"/>
</dbReference>
<dbReference type="GO" id="GO:0009378">
    <property type="term" value="F:four-way junction helicase activity"/>
    <property type="evidence" value="ECO:0007669"/>
    <property type="project" value="TreeGrafter"/>
</dbReference>